<dbReference type="PANTHER" id="PTHR45934:SF20">
    <property type="entry name" value="MONOOXYGENASE 2-RELATED"/>
    <property type="match status" value="1"/>
</dbReference>
<keyword evidence="8" id="KW-1185">Reference proteome</keyword>
<evidence type="ECO:0000256" key="5">
    <source>
        <dbReference type="SAM" id="Phobius"/>
    </source>
</evidence>
<dbReference type="Pfam" id="PF01494">
    <property type="entry name" value="FAD_binding_3"/>
    <property type="match status" value="1"/>
</dbReference>
<feature type="non-terminal residue" evidence="7">
    <location>
        <position position="101"/>
    </location>
</feature>
<accession>A0ABU6YV37</accession>
<gene>
    <name evidence="7" type="ORF">PIB30_094905</name>
</gene>
<sequence>METTRVLVEEDIVIVGAGIAGLTTALGLHRLGIPSLVLESSDKLRATGFALTIWNNAWKALEAVGVAHTLRPKHLQLEGNESTSLITGQQTSTVSFKEQGK</sequence>
<dbReference type="EMBL" id="JASCZI010243786">
    <property type="protein sequence ID" value="MED6213592.1"/>
    <property type="molecule type" value="Genomic_DNA"/>
</dbReference>
<organism evidence="7 8">
    <name type="scientific">Stylosanthes scabra</name>
    <dbReference type="NCBI Taxonomy" id="79078"/>
    <lineage>
        <taxon>Eukaryota</taxon>
        <taxon>Viridiplantae</taxon>
        <taxon>Streptophyta</taxon>
        <taxon>Embryophyta</taxon>
        <taxon>Tracheophyta</taxon>
        <taxon>Spermatophyta</taxon>
        <taxon>Magnoliopsida</taxon>
        <taxon>eudicotyledons</taxon>
        <taxon>Gunneridae</taxon>
        <taxon>Pentapetalae</taxon>
        <taxon>rosids</taxon>
        <taxon>fabids</taxon>
        <taxon>Fabales</taxon>
        <taxon>Fabaceae</taxon>
        <taxon>Papilionoideae</taxon>
        <taxon>50 kb inversion clade</taxon>
        <taxon>dalbergioids sensu lato</taxon>
        <taxon>Dalbergieae</taxon>
        <taxon>Pterocarpus clade</taxon>
        <taxon>Stylosanthes</taxon>
    </lineage>
</organism>
<feature type="domain" description="FAD-binding" evidence="6">
    <location>
        <begin position="11"/>
        <end position="83"/>
    </location>
</feature>
<dbReference type="PANTHER" id="PTHR45934">
    <property type="entry name" value="FAD/NAD(P)-BINDING OXIDOREDUCTASE FAMILY PROTEIN"/>
    <property type="match status" value="1"/>
</dbReference>
<evidence type="ECO:0000313" key="8">
    <source>
        <dbReference type="Proteomes" id="UP001341840"/>
    </source>
</evidence>
<keyword evidence="1" id="KW-0560">Oxidoreductase</keyword>
<evidence type="ECO:0000256" key="2">
    <source>
        <dbReference type="ARBA" id="ARBA00023033"/>
    </source>
</evidence>
<proteinExistence type="inferred from homology"/>
<evidence type="ECO:0000256" key="3">
    <source>
        <dbReference type="ARBA" id="ARBA00024018"/>
    </source>
</evidence>
<keyword evidence="5" id="KW-1133">Transmembrane helix</keyword>
<keyword evidence="2" id="KW-0503">Monooxygenase</keyword>
<dbReference type="Proteomes" id="UP001341840">
    <property type="component" value="Unassembled WGS sequence"/>
</dbReference>
<protein>
    <recommendedName>
        <fullName evidence="6">FAD-binding domain-containing protein</fullName>
    </recommendedName>
</protein>
<dbReference type="InterPro" id="IPR036188">
    <property type="entry name" value="FAD/NAD-bd_sf"/>
</dbReference>
<evidence type="ECO:0000256" key="1">
    <source>
        <dbReference type="ARBA" id="ARBA00023002"/>
    </source>
</evidence>
<comment type="similarity">
    <text evidence="3">Belongs to the 3-hydroxybenzoate 6-hydroxylase family.</text>
</comment>
<keyword evidence="5" id="KW-0472">Membrane</keyword>
<name>A0ABU6YV37_9FABA</name>
<comment type="caution">
    <text evidence="7">The sequence shown here is derived from an EMBL/GenBank/DDBJ whole genome shotgun (WGS) entry which is preliminary data.</text>
</comment>
<feature type="transmembrane region" description="Helical" evidence="5">
    <location>
        <begin position="12"/>
        <end position="33"/>
    </location>
</feature>
<keyword evidence="5" id="KW-0812">Transmembrane</keyword>
<feature type="region of interest" description="Disordered" evidence="4">
    <location>
        <begin position="81"/>
        <end position="101"/>
    </location>
</feature>
<dbReference type="SUPFAM" id="SSF51905">
    <property type="entry name" value="FAD/NAD(P)-binding domain"/>
    <property type="match status" value="1"/>
</dbReference>
<dbReference type="InterPro" id="IPR044560">
    <property type="entry name" value="MOase"/>
</dbReference>
<dbReference type="InterPro" id="IPR002938">
    <property type="entry name" value="FAD-bd"/>
</dbReference>
<reference evidence="7 8" key="1">
    <citation type="journal article" date="2023" name="Plants (Basel)">
        <title>Bridging the Gap: Combining Genomics and Transcriptomics Approaches to Understand Stylosanthes scabra, an Orphan Legume from the Brazilian Caatinga.</title>
        <authorList>
            <person name="Ferreira-Neto J.R.C."/>
            <person name="da Silva M.D."/>
            <person name="Binneck E."/>
            <person name="de Melo N.F."/>
            <person name="da Silva R.H."/>
            <person name="de Melo A.L.T.M."/>
            <person name="Pandolfi V."/>
            <person name="Bustamante F.O."/>
            <person name="Brasileiro-Vidal A.C."/>
            <person name="Benko-Iseppon A.M."/>
        </authorList>
    </citation>
    <scope>NUCLEOTIDE SEQUENCE [LARGE SCALE GENOMIC DNA]</scope>
    <source>
        <tissue evidence="7">Leaves</tissue>
    </source>
</reference>
<dbReference type="Gene3D" id="3.50.50.60">
    <property type="entry name" value="FAD/NAD(P)-binding domain"/>
    <property type="match status" value="1"/>
</dbReference>
<evidence type="ECO:0000313" key="7">
    <source>
        <dbReference type="EMBL" id="MED6213592.1"/>
    </source>
</evidence>
<evidence type="ECO:0000259" key="6">
    <source>
        <dbReference type="Pfam" id="PF01494"/>
    </source>
</evidence>
<evidence type="ECO:0000256" key="4">
    <source>
        <dbReference type="SAM" id="MobiDB-lite"/>
    </source>
</evidence>